<accession>A0A5B0NYL5</accession>
<dbReference type="EMBL" id="VSWC01000079">
    <property type="protein sequence ID" value="KAA1094275.1"/>
    <property type="molecule type" value="Genomic_DNA"/>
</dbReference>
<dbReference type="AlphaFoldDB" id="A0A5B0NYL5"/>
<evidence type="ECO:0000256" key="1">
    <source>
        <dbReference type="SAM" id="MobiDB-lite"/>
    </source>
</evidence>
<proteinExistence type="predicted"/>
<feature type="compositionally biased region" description="Polar residues" evidence="1">
    <location>
        <begin position="11"/>
        <end position="25"/>
    </location>
</feature>
<feature type="region of interest" description="Disordered" evidence="1">
    <location>
        <begin position="1"/>
        <end position="25"/>
    </location>
</feature>
<protein>
    <submittedName>
        <fullName evidence="2">Uncharacterized protein</fullName>
    </submittedName>
</protein>
<comment type="caution">
    <text evidence="2">The sequence shown here is derived from an EMBL/GenBank/DDBJ whole genome shotgun (WGS) entry which is preliminary data.</text>
</comment>
<evidence type="ECO:0000313" key="2">
    <source>
        <dbReference type="EMBL" id="KAA1094275.1"/>
    </source>
</evidence>
<sequence length="54" mass="5668">MAAQVLGITALRSSSHQDSNGHLASHPSNRLALLLDSNSTDLDTAPLLLEDRSG</sequence>
<gene>
    <name evidence="2" type="ORF">PGT21_015871</name>
</gene>
<keyword evidence="3" id="KW-1185">Reference proteome</keyword>
<evidence type="ECO:0000313" key="3">
    <source>
        <dbReference type="Proteomes" id="UP000324748"/>
    </source>
</evidence>
<dbReference type="Proteomes" id="UP000324748">
    <property type="component" value="Unassembled WGS sequence"/>
</dbReference>
<reference evidence="2 3" key="1">
    <citation type="submission" date="2019-05" db="EMBL/GenBank/DDBJ databases">
        <title>Emergence of the Ug99 lineage of the wheat stem rust pathogen through somatic hybridization.</title>
        <authorList>
            <person name="Li F."/>
            <person name="Upadhyaya N.M."/>
            <person name="Sperschneider J."/>
            <person name="Matny O."/>
            <person name="Nguyen-Phuc H."/>
            <person name="Mago R."/>
            <person name="Raley C."/>
            <person name="Miller M.E."/>
            <person name="Silverstein K.A.T."/>
            <person name="Henningsen E."/>
            <person name="Hirsch C.D."/>
            <person name="Visser B."/>
            <person name="Pretorius Z.A."/>
            <person name="Steffenson B.J."/>
            <person name="Schwessinger B."/>
            <person name="Dodds P.N."/>
            <person name="Figueroa M."/>
        </authorList>
    </citation>
    <scope>NUCLEOTIDE SEQUENCE [LARGE SCALE GENOMIC DNA]</scope>
    <source>
        <strain evidence="2">21-0</strain>
    </source>
</reference>
<name>A0A5B0NYL5_PUCGR</name>
<organism evidence="2 3">
    <name type="scientific">Puccinia graminis f. sp. tritici</name>
    <dbReference type="NCBI Taxonomy" id="56615"/>
    <lineage>
        <taxon>Eukaryota</taxon>
        <taxon>Fungi</taxon>
        <taxon>Dikarya</taxon>
        <taxon>Basidiomycota</taxon>
        <taxon>Pucciniomycotina</taxon>
        <taxon>Pucciniomycetes</taxon>
        <taxon>Pucciniales</taxon>
        <taxon>Pucciniaceae</taxon>
        <taxon>Puccinia</taxon>
    </lineage>
</organism>